<feature type="transmembrane region" description="Helical" evidence="1">
    <location>
        <begin position="251"/>
        <end position="269"/>
    </location>
</feature>
<evidence type="ECO:0000256" key="1">
    <source>
        <dbReference type="SAM" id="Phobius"/>
    </source>
</evidence>
<dbReference type="Proteomes" id="UP000613974">
    <property type="component" value="Unassembled WGS sequence"/>
</dbReference>
<dbReference type="RefSeq" id="WP_189743441.1">
    <property type="nucleotide sequence ID" value="NZ_BMRL01000013.1"/>
</dbReference>
<keyword evidence="1" id="KW-0812">Transmembrane</keyword>
<dbReference type="GeneID" id="95587455"/>
<feature type="transmembrane region" description="Helical" evidence="1">
    <location>
        <begin position="116"/>
        <end position="137"/>
    </location>
</feature>
<proteinExistence type="predicted"/>
<keyword evidence="1" id="KW-0472">Membrane</keyword>
<keyword evidence="1" id="KW-1133">Transmembrane helix</keyword>
<dbReference type="EMBL" id="BNEC01000005">
    <property type="protein sequence ID" value="GHI69159.1"/>
    <property type="molecule type" value="Genomic_DNA"/>
</dbReference>
<feature type="transmembrane region" description="Helical" evidence="1">
    <location>
        <begin position="25"/>
        <end position="46"/>
    </location>
</feature>
<evidence type="ECO:0008006" key="4">
    <source>
        <dbReference type="Google" id="ProtNLM"/>
    </source>
</evidence>
<gene>
    <name evidence="2" type="ORF">Snoj_30770</name>
</gene>
<feature type="transmembrane region" description="Helical" evidence="1">
    <location>
        <begin position="149"/>
        <end position="166"/>
    </location>
</feature>
<organism evidence="2 3">
    <name type="scientific">Streptomyces nojiriensis</name>
    <dbReference type="NCBI Taxonomy" id="66374"/>
    <lineage>
        <taxon>Bacteria</taxon>
        <taxon>Bacillati</taxon>
        <taxon>Actinomycetota</taxon>
        <taxon>Actinomycetes</taxon>
        <taxon>Kitasatosporales</taxon>
        <taxon>Streptomycetaceae</taxon>
        <taxon>Streptomyces</taxon>
    </lineage>
</organism>
<feature type="transmembrane region" description="Helical" evidence="1">
    <location>
        <begin position="206"/>
        <end position="231"/>
    </location>
</feature>
<evidence type="ECO:0000313" key="2">
    <source>
        <dbReference type="EMBL" id="GHI69159.1"/>
    </source>
</evidence>
<reference evidence="3" key="1">
    <citation type="submission" date="2023-07" db="EMBL/GenBank/DDBJ databases">
        <title>Whole genome shotgun sequence of Streptomyces nojiriensis NBRC 13794.</title>
        <authorList>
            <person name="Komaki H."/>
            <person name="Tamura T."/>
        </authorList>
    </citation>
    <scope>NUCLEOTIDE SEQUENCE [LARGE SCALE GENOMIC DNA]</scope>
    <source>
        <strain evidence="3">NBRC 13794</strain>
    </source>
</reference>
<keyword evidence="3" id="KW-1185">Reference proteome</keyword>
<sequence length="270" mass="28588">MAQESAERVRSPRTMRLRRVLRPRVSLGFELAAVAAWIALVSLVVAGRTHGTDGATHMHGTGGAVEPGGPPAGFGASGSMDLAMWTLMSFAMMLPAAVPVLEHVGTNSLRRRRQRAMATFAAVFLAVWIGYGALLLRLAPLWSPLPDEVVLASALALAAVWQLTVHKRRALRDCHRSSPLPLSGWPAVAGAGRFGLRHGGACFRSCWALMLVMAVASGASGGIGMLGWMVLLTGIVTTEKFARKPRRPTHVAAAVLAAAALMVALTFEIT</sequence>
<dbReference type="Pfam" id="PF09948">
    <property type="entry name" value="PpoB2"/>
    <property type="match status" value="1"/>
</dbReference>
<accession>A0ABQ3SLZ8</accession>
<feature type="transmembrane region" description="Helical" evidence="1">
    <location>
        <begin position="82"/>
        <end position="104"/>
    </location>
</feature>
<protein>
    <recommendedName>
        <fullName evidence="4">DUF2182 domain-containing protein</fullName>
    </recommendedName>
</protein>
<dbReference type="InterPro" id="IPR018688">
    <property type="entry name" value="PpoB2-like"/>
</dbReference>
<name>A0ABQ3SLZ8_9ACTN</name>
<evidence type="ECO:0000313" key="3">
    <source>
        <dbReference type="Proteomes" id="UP000613974"/>
    </source>
</evidence>
<comment type="caution">
    <text evidence="2">The sequence shown here is derived from an EMBL/GenBank/DDBJ whole genome shotgun (WGS) entry which is preliminary data.</text>
</comment>